<feature type="transmembrane region" description="Helical" evidence="1">
    <location>
        <begin position="6"/>
        <end position="35"/>
    </location>
</feature>
<dbReference type="InterPro" id="IPR002123">
    <property type="entry name" value="Plipid/glycerol_acylTrfase"/>
</dbReference>
<feature type="domain" description="Phospholipid/glycerol acyltransferase" evidence="2">
    <location>
        <begin position="89"/>
        <end position="231"/>
    </location>
</feature>
<dbReference type="SUPFAM" id="SSF69593">
    <property type="entry name" value="Glycerol-3-phosphate (1)-acyltransferase"/>
    <property type="match status" value="1"/>
</dbReference>
<feature type="transmembrane region" description="Helical" evidence="1">
    <location>
        <begin position="87"/>
        <end position="110"/>
    </location>
</feature>
<dbReference type="GO" id="GO:0016746">
    <property type="term" value="F:acyltransferase activity"/>
    <property type="evidence" value="ECO:0007669"/>
    <property type="project" value="UniProtKB-KW"/>
</dbReference>
<dbReference type="PANTHER" id="PTHR10983">
    <property type="entry name" value="1-ACYLGLYCEROL-3-PHOSPHATE ACYLTRANSFERASE-RELATED"/>
    <property type="match status" value="1"/>
</dbReference>
<comment type="caution">
    <text evidence="3">The sequence shown here is derived from an EMBL/GenBank/DDBJ whole genome shotgun (WGS) entry which is preliminary data.</text>
</comment>
<evidence type="ECO:0000313" key="4">
    <source>
        <dbReference type="Proteomes" id="UP001218788"/>
    </source>
</evidence>
<dbReference type="PANTHER" id="PTHR10983:SF15">
    <property type="entry name" value="ACYLTRANSFERASE YIHG-RELATED"/>
    <property type="match status" value="1"/>
</dbReference>
<dbReference type="CDD" id="cd07990">
    <property type="entry name" value="LPLAT_LCLAT1-like"/>
    <property type="match status" value="1"/>
</dbReference>
<keyword evidence="1" id="KW-0472">Membrane</keyword>
<accession>A0ABT5L5F5</accession>
<dbReference type="Proteomes" id="UP001218788">
    <property type="component" value="Unassembled WGS sequence"/>
</dbReference>
<evidence type="ECO:0000259" key="2">
    <source>
        <dbReference type="SMART" id="SM00563"/>
    </source>
</evidence>
<evidence type="ECO:0000313" key="3">
    <source>
        <dbReference type="EMBL" id="MDC8832290.1"/>
    </source>
</evidence>
<dbReference type="RefSeq" id="WP_273642098.1">
    <property type="nucleotide sequence ID" value="NZ_JAQQXP010000002.1"/>
</dbReference>
<evidence type="ECO:0000256" key="1">
    <source>
        <dbReference type="SAM" id="Phobius"/>
    </source>
</evidence>
<reference evidence="3 4" key="1">
    <citation type="submission" date="2022-10" db="EMBL/GenBank/DDBJ databases">
        <title>Alteromonas sp. chi3 Genome sequencing.</title>
        <authorList>
            <person name="Park S."/>
        </authorList>
    </citation>
    <scope>NUCLEOTIDE SEQUENCE [LARGE SCALE GENOMIC DNA]</scope>
    <source>
        <strain evidence="4">chi3</strain>
    </source>
</reference>
<keyword evidence="3" id="KW-0012">Acyltransferase</keyword>
<sequence length="298" mass="33899">MVRQLLAPVIFIIHLPLQLANLAFWGGLVILLGLIRLVIPVAAFKRALAPIMNSFMLCFGKCSVALIKLFNPVCFDYRVSGQLSTQSWYLIVANHLSYLDIILLIEFAALRIPAPKFFLKQELIWLPFVGLAAWALDMPFMRRFSRAYLQKHPHKRGTDIATTRRYCQKFIHQPTTVINFVEGTRFTPLKHAKSQSPYTHLLAPKAGGIAFTLATMGELFTNILDISLLYPQNTRHPMLAMLSGQMRHIIVDVNVLDIPSTAIGDYYNDTTFKTGFQQWVNSLWHAKDRKIAQLKKGM</sequence>
<dbReference type="EMBL" id="JAQQXP010000002">
    <property type="protein sequence ID" value="MDC8832290.1"/>
    <property type="molecule type" value="Genomic_DNA"/>
</dbReference>
<keyword evidence="3" id="KW-0808">Transferase</keyword>
<organism evidence="3 4">
    <name type="scientific">Alteromonas gilva</name>
    <dbReference type="NCBI Taxonomy" id="2987522"/>
    <lineage>
        <taxon>Bacteria</taxon>
        <taxon>Pseudomonadati</taxon>
        <taxon>Pseudomonadota</taxon>
        <taxon>Gammaproteobacteria</taxon>
        <taxon>Alteromonadales</taxon>
        <taxon>Alteromonadaceae</taxon>
        <taxon>Alteromonas/Salinimonas group</taxon>
        <taxon>Alteromonas</taxon>
    </lineage>
</organism>
<keyword evidence="4" id="KW-1185">Reference proteome</keyword>
<gene>
    <name evidence="3" type="ORF">OIK42_16155</name>
</gene>
<dbReference type="SMART" id="SM00563">
    <property type="entry name" value="PlsC"/>
    <property type="match status" value="1"/>
</dbReference>
<proteinExistence type="predicted"/>
<protein>
    <submittedName>
        <fullName evidence="3">Acyltransferase</fullName>
    </submittedName>
</protein>
<name>A0ABT5L5F5_9ALTE</name>
<feature type="transmembrane region" description="Helical" evidence="1">
    <location>
        <begin position="47"/>
        <end position="67"/>
    </location>
</feature>
<dbReference type="Pfam" id="PF01553">
    <property type="entry name" value="Acyltransferase"/>
    <property type="match status" value="1"/>
</dbReference>
<keyword evidence="1" id="KW-0812">Transmembrane</keyword>
<keyword evidence="1" id="KW-1133">Transmembrane helix</keyword>
<dbReference type="NCBIfam" id="NF010621">
    <property type="entry name" value="PRK14014.1"/>
    <property type="match status" value="1"/>
</dbReference>
<feature type="transmembrane region" description="Helical" evidence="1">
    <location>
        <begin position="122"/>
        <end position="141"/>
    </location>
</feature>